<dbReference type="PANTHER" id="PTHR42891:SF1">
    <property type="entry name" value="D-GLYCERO-BETA-D-MANNO-HEPTOSE-1,7-BISPHOSPHATE 7-PHOSPHATASE"/>
    <property type="match status" value="1"/>
</dbReference>
<accession>A0A382SLD2</accession>
<evidence type="ECO:0000313" key="1">
    <source>
        <dbReference type="EMBL" id="SVD10275.1"/>
    </source>
</evidence>
<dbReference type="InterPro" id="IPR036412">
    <property type="entry name" value="HAD-like_sf"/>
</dbReference>
<proteinExistence type="predicted"/>
<dbReference type="AlphaFoldDB" id="A0A382SLD2"/>
<evidence type="ECO:0008006" key="2">
    <source>
        <dbReference type="Google" id="ProtNLM"/>
    </source>
</evidence>
<organism evidence="1">
    <name type="scientific">marine metagenome</name>
    <dbReference type="NCBI Taxonomy" id="408172"/>
    <lineage>
        <taxon>unclassified sequences</taxon>
        <taxon>metagenomes</taxon>
        <taxon>ecological metagenomes</taxon>
    </lineage>
</organism>
<dbReference type="GO" id="GO:0005975">
    <property type="term" value="P:carbohydrate metabolic process"/>
    <property type="evidence" value="ECO:0007669"/>
    <property type="project" value="InterPro"/>
</dbReference>
<feature type="non-terminal residue" evidence="1">
    <location>
        <position position="1"/>
    </location>
</feature>
<sequence>CDCRKPKPGMFLKAKDKHNTDMEKSWLIGDKEVDVIAANAAGIENTILVRSGHRIDESNSNARFILDSIQQSKQIITT</sequence>
<dbReference type="Pfam" id="PF13242">
    <property type="entry name" value="Hydrolase_like"/>
    <property type="match status" value="1"/>
</dbReference>
<dbReference type="SUPFAM" id="SSF56784">
    <property type="entry name" value="HAD-like"/>
    <property type="match status" value="1"/>
</dbReference>
<gene>
    <name evidence="1" type="ORF">METZ01_LOCUS363129</name>
</gene>
<dbReference type="InterPro" id="IPR023214">
    <property type="entry name" value="HAD_sf"/>
</dbReference>
<protein>
    <recommendedName>
        <fullName evidence="2">D,D-heptose 1,7-bisphosphate phosphatase</fullName>
    </recommendedName>
</protein>
<dbReference type="InterPro" id="IPR004446">
    <property type="entry name" value="Heptose_bisP_phosphatase"/>
</dbReference>
<dbReference type="EMBL" id="UINC01129707">
    <property type="protein sequence ID" value="SVD10275.1"/>
    <property type="molecule type" value="Genomic_DNA"/>
</dbReference>
<name>A0A382SLD2_9ZZZZ</name>
<dbReference type="Gene3D" id="3.40.50.1000">
    <property type="entry name" value="HAD superfamily/HAD-like"/>
    <property type="match status" value="1"/>
</dbReference>
<reference evidence="1" key="1">
    <citation type="submission" date="2018-05" db="EMBL/GenBank/DDBJ databases">
        <authorList>
            <person name="Lanie J.A."/>
            <person name="Ng W.-L."/>
            <person name="Kazmierczak K.M."/>
            <person name="Andrzejewski T.M."/>
            <person name="Davidsen T.M."/>
            <person name="Wayne K.J."/>
            <person name="Tettelin H."/>
            <person name="Glass J.I."/>
            <person name="Rusch D."/>
            <person name="Podicherti R."/>
            <person name="Tsui H.-C.T."/>
            <person name="Winkler M.E."/>
        </authorList>
    </citation>
    <scope>NUCLEOTIDE SEQUENCE</scope>
</reference>
<dbReference type="GO" id="GO:0016791">
    <property type="term" value="F:phosphatase activity"/>
    <property type="evidence" value="ECO:0007669"/>
    <property type="project" value="InterPro"/>
</dbReference>
<dbReference type="PANTHER" id="PTHR42891">
    <property type="entry name" value="D-GLYCERO-BETA-D-MANNO-HEPTOSE-1,7-BISPHOSPHATE 7-PHOSPHATASE"/>
    <property type="match status" value="1"/>
</dbReference>